<proteinExistence type="predicted"/>
<dbReference type="PANTHER" id="PTHR42791">
    <property type="entry name" value="GNAT FAMILY ACETYLTRANSFERASE"/>
    <property type="match status" value="1"/>
</dbReference>
<organism evidence="2 3">
    <name type="scientific">Friedmanniomyces simplex</name>
    <dbReference type="NCBI Taxonomy" id="329884"/>
    <lineage>
        <taxon>Eukaryota</taxon>
        <taxon>Fungi</taxon>
        <taxon>Dikarya</taxon>
        <taxon>Ascomycota</taxon>
        <taxon>Pezizomycotina</taxon>
        <taxon>Dothideomycetes</taxon>
        <taxon>Dothideomycetidae</taxon>
        <taxon>Mycosphaerellales</taxon>
        <taxon>Teratosphaeriaceae</taxon>
        <taxon>Friedmanniomyces</taxon>
    </lineage>
</organism>
<dbReference type="InterPro" id="IPR052523">
    <property type="entry name" value="Trichothecene_AcTrans"/>
</dbReference>
<dbReference type="GO" id="GO:0016747">
    <property type="term" value="F:acyltransferase activity, transferring groups other than amino-acyl groups"/>
    <property type="evidence" value="ECO:0007669"/>
    <property type="project" value="InterPro"/>
</dbReference>
<dbReference type="STRING" id="329884.A0A4U0XCK8"/>
<dbReference type="PANTHER" id="PTHR42791:SF1">
    <property type="entry name" value="N-ACETYLTRANSFERASE DOMAIN-CONTAINING PROTEIN"/>
    <property type="match status" value="1"/>
</dbReference>
<evidence type="ECO:0000259" key="1">
    <source>
        <dbReference type="Pfam" id="PF00583"/>
    </source>
</evidence>
<dbReference type="EMBL" id="NAJQ01000247">
    <property type="protein sequence ID" value="TKA73891.1"/>
    <property type="molecule type" value="Genomic_DNA"/>
</dbReference>
<dbReference type="Pfam" id="PF00583">
    <property type="entry name" value="Acetyltransf_1"/>
    <property type="match status" value="1"/>
</dbReference>
<accession>A0A4U0XCK8</accession>
<dbReference type="SUPFAM" id="SSF55729">
    <property type="entry name" value="Acyl-CoA N-acyltransferases (Nat)"/>
    <property type="match status" value="1"/>
</dbReference>
<dbReference type="Proteomes" id="UP000309340">
    <property type="component" value="Unassembled WGS sequence"/>
</dbReference>
<dbReference type="InterPro" id="IPR016181">
    <property type="entry name" value="Acyl_CoA_acyltransferase"/>
</dbReference>
<evidence type="ECO:0000313" key="2">
    <source>
        <dbReference type="EMBL" id="TKA73891.1"/>
    </source>
</evidence>
<comment type="caution">
    <text evidence="2">The sequence shown here is derived from an EMBL/GenBank/DDBJ whole genome shotgun (WGS) entry which is preliminary data.</text>
</comment>
<keyword evidence="3" id="KW-1185">Reference proteome</keyword>
<dbReference type="InterPro" id="IPR000182">
    <property type="entry name" value="GNAT_dom"/>
</dbReference>
<dbReference type="Gene3D" id="3.40.630.30">
    <property type="match status" value="1"/>
</dbReference>
<evidence type="ECO:0000313" key="3">
    <source>
        <dbReference type="Proteomes" id="UP000309340"/>
    </source>
</evidence>
<dbReference type="CDD" id="cd04301">
    <property type="entry name" value="NAT_SF"/>
    <property type="match status" value="1"/>
</dbReference>
<feature type="domain" description="N-acetyltransferase" evidence="1">
    <location>
        <begin position="112"/>
        <end position="189"/>
    </location>
</feature>
<dbReference type="AlphaFoldDB" id="A0A4U0XCK8"/>
<reference evidence="2 3" key="1">
    <citation type="submission" date="2017-03" db="EMBL/GenBank/DDBJ databases">
        <title>Genomes of endolithic fungi from Antarctica.</title>
        <authorList>
            <person name="Coleine C."/>
            <person name="Masonjones S."/>
            <person name="Stajich J.E."/>
        </authorList>
    </citation>
    <scope>NUCLEOTIDE SEQUENCE [LARGE SCALE GENOMIC DNA]</scope>
    <source>
        <strain evidence="2 3">CCFEE 5184</strain>
    </source>
</reference>
<protein>
    <recommendedName>
        <fullName evidence="1">N-acetyltransferase domain-containing protein</fullName>
    </recommendedName>
</protein>
<dbReference type="OrthoDB" id="544277at2759"/>
<gene>
    <name evidence="2" type="ORF">B0A55_03797</name>
</gene>
<sequence length="228" mass="25211">MADSKNHSITLGGEDRIHQASNLYQTAFQDDPVITYMLCNLSTPARHNYLYSYFTSLMTASALNGGIIEQADDWSSCSVLIPPGKRVDNPWTLVPAGILGALFKLGIAGCRRMLFEYEPLTDAARRKALGGQKEFYYVFFVATRAEARGRGLSSALLKSAQRRAAEEQVPVWLEATTEYSWKLYQKLGFETIDTIVLGRGYAGPDGSQQKGGEGVPVRGMIWWPSKAT</sequence>
<name>A0A4U0XCK8_9PEZI</name>